<dbReference type="Proteomes" id="UP000070107">
    <property type="component" value="Unassembled WGS sequence"/>
</dbReference>
<dbReference type="GO" id="GO:0006865">
    <property type="term" value="P:amino acid transport"/>
    <property type="evidence" value="ECO:0007669"/>
    <property type="project" value="UniProtKB-KW"/>
</dbReference>
<dbReference type="PANTHER" id="PTHR11795">
    <property type="entry name" value="BRANCHED-CHAIN AMINO ACID TRANSPORT SYSTEM PERMEASE PROTEIN LIVH"/>
    <property type="match status" value="1"/>
</dbReference>
<keyword evidence="5" id="KW-0029">Amino-acid transport</keyword>
<feature type="transmembrane region" description="Helical" evidence="9">
    <location>
        <begin position="7"/>
        <end position="32"/>
    </location>
</feature>
<keyword evidence="3" id="KW-1003">Cell membrane</keyword>
<name>A0A135HYB5_9HYPH</name>
<evidence type="ECO:0000256" key="9">
    <source>
        <dbReference type="SAM" id="Phobius"/>
    </source>
</evidence>
<accession>A0A135HYB5</accession>
<evidence type="ECO:0000256" key="5">
    <source>
        <dbReference type="ARBA" id="ARBA00022970"/>
    </source>
</evidence>
<dbReference type="PANTHER" id="PTHR11795:SF445">
    <property type="entry name" value="AMINO ACID ABC TRANSPORTER PERMEASE PROTEIN"/>
    <property type="match status" value="1"/>
</dbReference>
<feature type="transmembrane region" description="Helical" evidence="9">
    <location>
        <begin position="263"/>
        <end position="281"/>
    </location>
</feature>
<evidence type="ECO:0000256" key="1">
    <source>
        <dbReference type="ARBA" id="ARBA00004651"/>
    </source>
</evidence>
<feature type="transmembrane region" description="Helical" evidence="9">
    <location>
        <begin position="223"/>
        <end position="251"/>
    </location>
</feature>
<keyword evidence="6 9" id="KW-1133">Transmembrane helix</keyword>
<evidence type="ECO:0000256" key="3">
    <source>
        <dbReference type="ARBA" id="ARBA00022475"/>
    </source>
</evidence>
<dbReference type="RefSeq" id="WP_068881031.1">
    <property type="nucleotide sequence ID" value="NZ_LNTU01000002.1"/>
</dbReference>
<dbReference type="GO" id="GO:0022857">
    <property type="term" value="F:transmembrane transporter activity"/>
    <property type="evidence" value="ECO:0007669"/>
    <property type="project" value="InterPro"/>
</dbReference>
<feature type="transmembrane region" description="Helical" evidence="9">
    <location>
        <begin position="187"/>
        <end position="208"/>
    </location>
</feature>
<evidence type="ECO:0000256" key="4">
    <source>
        <dbReference type="ARBA" id="ARBA00022692"/>
    </source>
</evidence>
<organism evidence="10 11">
    <name type="scientific">Paramesorhizobium deserti</name>
    <dbReference type="NCBI Taxonomy" id="1494590"/>
    <lineage>
        <taxon>Bacteria</taxon>
        <taxon>Pseudomonadati</taxon>
        <taxon>Pseudomonadota</taxon>
        <taxon>Alphaproteobacteria</taxon>
        <taxon>Hyphomicrobiales</taxon>
        <taxon>Phyllobacteriaceae</taxon>
        <taxon>Paramesorhizobium</taxon>
    </lineage>
</organism>
<keyword evidence="7 9" id="KW-0472">Membrane</keyword>
<comment type="caution">
    <text evidence="10">The sequence shown here is derived from an EMBL/GenBank/DDBJ whole genome shotgun (WGS) entry which is preliminary data.</text>
</comment>
<gene>
    <name evidence="10" type="ORF">ATN84_23835</name>
</gene>
<evidence type="ECO:0000256" key="2">
    <source>
        <dbReference type="ARBA" id="ARBA00022448"/>
    </source>
</evidence>
<dbReference type="OrthoDB" id="9797267at2"/>
<reference evidence="10 11" key="1">
    <citation type="submission" date="2015-11" db="EMBL/GenBank/DDBJ databases">
        <title>Draft genome sequence of Paramesorhizobium deserti A-3-E, a strain highly resistant to diverse beta-lactam antibiotics.</title>
        <authorList>
            <person name="Lv R."/>
            <person name="Yang X."/>
            <person name="Fang N."/>
            <person name="Guo J."/>
            <person name="Luo X."/>
            <person name="Peng F."/>
            <person name="Yang R."/>
            <person name="Cui Y."/>
            <person name="Fang C."/>
            <person name="Song Y."/>
        </authorList>
    </citation>
    <scope>NUCLEOTIDE SEQUENCE [LARGE SCALE GENOMIC DNA]</scope>
    <source>
        <strain evidence="10 11">A-3-E</strain>
    </source>
</reference>
<comment type="similarity">
    <text evidence="8">Belongs to the binding-protein-dependent transport system permease family. LivHM subfamily.</text>
</comment>
<dbReference type="AlphaFoldDB" id="A0A135HYB5"/>
<dbReference type="CDD" id="cd06582">
    <property type="entry name" value="TM_PBP1_LivH_like"/>
    <property type="match status" value="1"/>
</dbReference>
<dbReference type="GO" id="GO:0005886">
    <property type="term" value="C:plasma membrane"/>
    <property type="evidence" value="ECO:0007669"/>
    <property type="project" value="UniProtKB-SubCell"/>
</dbReference>
<feature type="transmembrane region" description="Helical" evidence="9">
    <location>
        <begin position="142"/>
        <end position="159"/>
    </location>
</feature>
<feature type="transmembrane region" description="Helical" evidence="9">
    <location>
        <begin position="93"/>
        <end position="113"/>
    </location>
</feature>
<keyword evidence="2" id="KW-0813">Transport</keyword>
<proteinExistence type="inferred from homology"/>
<protein>
    <submittedName>
        <fullName evidence="10">Branched-chain amino acid ABC transporter permease</fullName>
    </submittedName>
</protein>
<evidence type="ECO:0000256" key="6">
    <source>
        <dbReference type="ARBA" id="ARBA00022989"/>
    </source>
</evidence>
<comment type="subcellular location">
    <subcellularLocation>
        <location evidence="1">Cell membrane</location>
        <topology evidence="1">Multi-pass membrane protein</topology>
    </subcellularLocation>
</comment>
<dbReference type="InterPro" id="IPR052157">
    <property type="entry name" value="BCAA_transport_permease"/>
</dbReference>
<dbReference type="EMBL" id="LNTU01000002">
    <property type="protein sequence ID" value="KXF78192.1"/>
    <property type="molecule type" value="Genomic_DNA"/>
</dbReference>
<feature type="transmembrane region" description="Helical" evidence="9">
    <location>
        <begin position="60"/>
        <end position="81"/>
    </location>
</feature>
<dbReference type="InterPro" id="IPR001851">
    <property type="entry name" value="ABC_transp_permease"/>
</dbReference>
<evidence type="ECO:0000256" key="7">
    <source>
        <dbReference type="ARBA" id="ARBA00023136"/>
    </source>
</evidence>
<evidence type="ECO:0000313" key="11">
    <source>
        <dbReference type="Proteomes" id="UP000070107"/>
    </source>
</evidence>
<keyword evidence="4 9" id="KW-0812">Transmembrane</keyword>
<sequence length="296" mass="31348">MGFAIQFVIDVLSLGGAYALMALGLVIIYGILRLVNFAYGELIMVAGYTMYLTSGSGLPWIMMAVFAVVMAVAFGIFTDYAAFRPVRAKSVTAVLITSFAFSNLLQNAALLFISPRPRNVPLPEIFSQTVSIGGAITPVRNLITIAASIVLLAAVAFLMRKTTLGIAMRAAATNFTMARMLGVPANLIISSAFALSGFLAGVVGILWIGRIGTVVPGIGLEPLLVAFIATVIGGMRSLSGAVFGGFLLALIDTTLNYTLSQDLLKFRDAFTFGLVILILLWRPEGLIRGPASGQRT</sequence>
<keyword evidence="11" id="KW-1185">Reference proteome</keyword>
<dbReference type="STRING" id="1494590.ATN84_23835"/>
<dbReference type="Pfam" id="PF02653">
    <property type="entry name" value="BPD_transp_2"/>
    <property type="match status" value="1"/>
</dbReference>
<evidence type="ECO:0000313" key="10">
    <source>
        <dbReference type="EMBL" id="KXF78192.1"/>
    </source>
</evidence>
<evidence type="ECO:0000256" key="8">
    <source>
        <dbReference type="ARBA" id="ARBA00037998"/>
    </source>
</evidence>